<gene>
    <name evidence="9" type="ORF">GCM10011398_00780</name>
</gene>
<dbReference type="GO" id="GO:0042597">
    <property type="term" value="C:periplasmic space"/>
    <property type="evidence" value="ECO:0007669"/>
    <property type="project" value="InterPro"/>
</dbReference>
<accession>A0A917LWF9</accession>
<dbReference type="RefSeq" id="WP_188453373.1">
    <property type="nucleotide sequence ID" value="NZ_BMFR01000001.1"/>
</dbReference>
<sequence>MLKIRSSYLLLITLLLFSQFPVNEANAHSVLEKATPENGEQLEETIDSIALNFNTKVENGSTLYLVNSEKEKIKPETINITNEVLEAKFNNFLKPGSYQVNWKIVGADGHLIENQYSFSIAEPQNKEPEDNVTQSEDDQNSAINYNKHNNQGVEQQKSSNEQTKSDSDQSSLESVIIIFLIIVGLVLLISTFVGKRKK</sequence>
<protein>
    <recommendedName>
        <fullName evidence="8">CopC domain-containing protein</fullName>
    </recommendedName>
</protein>
<evidence type="ECO:0000256" key="1">
    <source>
        <dbReference type="ARBA" id="ARBA00004196"/>
    </source>
</evidence>
<dbReference type="EMBL" id="BMFR01000001">
    <property type="protein sequence ID" value="GGG61337.1"/>
    <property type="molecule type" value="Genomic_DNA"/>
</dbReference>
<dbReference type="InterPro" id="IPR032694">
    <property type="entry name" value="CopC/D"/>
</dbReference>
<reference evidence="9" key="1">
    <citation type="journal article" date="2014" name="Int. J. Syst. Evol. Microbiol.">
        <title>Complete genome sequence of Corynebacterium casei LMG S-19264T (=DSM 44701T), isolated from a smear-ripened cheese.</title>
        <authorList>
            <consortium name="US DOE Joint Genome Institute (JGI-PGF)"/>
            <person name="Walter F."/>
            <person name="Albersmeier A."/>
            <person name="Kalinowski J."/>
            <person name="Ruckert C."/>
        </authorList>
    </citation>
    <scope>NUCLEOTIDE SEQUENCE</scope>
    <source>
        <strain evidence="9">CGMCC 1.12754</strain>
    </source>
</reference>
<dbReference type="GO" id="GO:0005886">
    <property type="term" value="C:plasma membrane"/>
    <property type="evidence" value="ECO:0007669"/>
    <property type="project" value="TreeGrafter"/>
</dbReference>
<keyword evidence="2" id="KW-0479">Metal-binding</keyword>
<feature type="chain" id="PRO_5038371358" description="CopC domain-containing protein" evidence="7">
    <location>
        <begin position="25"/>
        <end position="198"/>
    </location>
</feature>
<keyword evidence="6" id="KW-0472">Membrane</keyword>
<dbReference type="Proteomes" id="UP000622860">
    <property type="component" value="Unassembled WGS sequence"/>
</dbReference>
<evidence type="ECO:0000256" key="2">
    <source>
        <dbReference type="ARBA" id="ARBA00022723"/>
    </source>
</evidence>
<keyword evidence="6" id="KW-1133">Transmembrane helix</keyword>
<dbReference type="PANTHER" id="PTHR34820">
    <property type="entry name" value="INNER MEMBRANE PROTEIN YEBZ"/>
    <property type="match status" value="1"/>
</dbReference>
<dbReference type="GO" id="GO:0005507">
    <property type="term" value="F:copper ion binding"/>
    <property type="evidence" value="ECO:0007669"/>
    <property type="project" value="InterPro"/>
</dbReference>
<reference evidence="9" key="2">
    <citation type="submission" date="2020-09" db="EMBL/GenBank/DDBJ databases">
        <authorList>
            <person name="Sun Q."/>
            <person name="Zhou Y."/>
        </authorList>
    </citation>
    <scope>NUCLEOTIDE SEQUENCE</scope>
    <source>
        <strain evidence="9">CGMCC 1.12754</strain>
    </source>
</reference>
<proteinExistence type="predicted"/>
<dbReference type="AlphaFoldDB" id="A0A917LWF9"/>
<dbReference type="InterPro" id="IPR014755">
    <property type="entry name" value="Cu-Rt/internalin_Ig-like"/>
</dbReference>
<dbReference type="PANTHER" id="PTHR34820:SF4">
    <property type="entry name" value="INNER MEMBRANE PROTEIN YEBZ"/>
    <property type="match status" value="1"/>
</dbReference>
<organism evidence="9 10">
    <name type="scientific">Virgibacillus oceani</name>
    <dbReference type="NCBI Taxonomy" id="1479511"/>
    <lineage>
        <taxon>Bacteria</taxon>
        <taxon>Bacillati</taxon>
        <taxon>Bacillota</taxon>
        <taxon>Bacilli</taxon>
        <taxon>Bacillales</taxon>
        <taxon>Bacillaceae</taxon>
        <taxon>Virgibacillus</taxon>
    </lineage>
</organism>
<feature type="compositionally biased region" description="Polar residues" evidence="5">
    <location>
        <begin position="142"/>
        <end position="162"/>
    </location>
</feature>
<evidence type="ECO:0000256" key="7">
    <source>
        <dbReference type="SAM" id="SignalP"/>
    </source>
</evidence>
<evidence type="ECO:0000313" key="10">
    <source>
        <dbReference type="Proteomes" id="UP000622860"/>
    </source>
</evidence>
<feature type="region of interest" description="Disordered" evidence="5">
    <location>
        <begin position="142"/>
        <end position="166"/>
    </location>
</feature>
<keyword evidence="3 7" id="KW-0732">Signal</keyword>
<dbReference type="InterPro" id="IPR007348">
    <property type="entry name" value="CopC_dom"/>
</dbReference>
<evidence type="ECO:0000259" key="8">
    <source>
        <dbReference type="Pfam" id="PF04234"/>
    </source>
</evidence>
<comment type="caution">
    <text evidence="9">The sequence shown here is derived from an EMBL/GenBank/DDBJ whole genome shotgun (WGS) entry which is preliminary data.</text>
</comment>
<evidence type="ECO:0000313" key="9">
    <source>
        <dbReference type="EMBL" id="GGG61337.1"/>
    </source>
</evidence>
<dbReference type="Pfam" id="PF04234">
    <property type="entry name" value="CopC"/>
    <property type="match status" value="1"/>
</dbReference>
<evidence type="ECO:0000256" key="4">
    <source>
        <dbReference type="ARBA" id="ARBA00023008"/>
    </source>
</evidence>
<dbReference type="GO" id="GO:0046688">
    <property type="term" value="P:response to copper ion"/>
    <property type="evidence" value="ECO:0007669"/>
    <property type="project" value="InterPro"/>
</dbReference>
<feature type="transmembrane region" description="Helical" evidence="6">
    <location>
        <begin position="175"/>
        <end position="194"/>
    </location>
</feature>
<evidence type="ECO:0000256" key="5">
    <source>
        <dbReference type="SAM" id="MobiDB-lite"/>
    </source>
</evidence>
<evidence type="ECO:0000256" key="3">
    <source>
        <dbReference type="ARBA" id="ARBA00022729"/>
    </source>
</evidence>
<dbReference type="Gene3D" id="2.60.40.1220">
    <property type="match status" value="1"/>
</dbReference>
<dbReference type="GO" id="GO:0006825">
    <property type="term" value="P:copper ion transport"/>
    <property type="evidence" value="ECO:0007669"/>
    <property type="project" value="InterPro"/>
</dbReference>
<feature type="signal peptide" evidence="7">
    <location>
        <begin position="1"/>
        <end position="24"/>
    </location>
</feature>
<feature type="domain" description="CopC" evidence="8">
    <location>
        <begin position="28"/>
        <end position="120"/>
    </location>
</feature>
<evidence type="ECO:0000256" key="6">
    <source>
        <dbReference type="SAM" id="Phobius"/>
    </source>
</evidence>
<comment type="subcellular location">
    <subcellularLocation>
        <location evidence="1">Cell envelope</location>
    </subcellularLocation>
</comment>
<keyword evidence="6" id="KW-0812">Transmembrane</keyword>
<name>A0A917LWF9_9BACI</name>
<keyword evidence="4" id="KW-0186">Copper</keyword>
<dbReference type="SUPFAM" id="SSF81296">
    <property type="entry name" value="E set domains"/>
    <property type="match status" value="1"/>
</dbReference>
<keyword evidence="10" id="KW-1185">Reference proteome</keyword>
<dbReference type="GO" id="GO:0030313">
    <property type="term" value="C:cell envelope"/>
    <property type="evidence" value="ECO:0007669"/>
    <property type="project" value="UniProtKB-SubCell"/>
</dbReference>
<dbReference type="InterPro" id="IPR014756">
    <property type="entry name" value="Ig_E-set"/>
</dbReference>